<dbReference type="RefSeq" id="WP_060958878.1">
    <property type="nucleotide sequence ID" value="NZ_CP025299.1"/>
</dbReference>
<dbReference type="KEGG" id="mhos:CXR34_03905"/>
<dbReference type="EMBL" id="CP025299">
    <property type="protein sequence ID" value="AUG28695.1"/>
    <property type="molecule type" value="Genomic_DNA"/>
</dbReference>
<protein>
    <submittedName>
        <fullName evidence="2">TetR/AcrR family transcriptional regulator</fullName>
    </submittedName>
</protein>
<dbReference type="STRING" id="162426.RM52_12270"/>
<accession>A0A134DJS0</accession>
<evidence type="ECO:0000256" key="1">
    <source>
        <dbReference type="ARBA" id="ARBA00023125"/>
    </source>
</evidence>
<dbReference type="InterPro" id="IPR001647">
    <property type="entry name" value="HTH_TetR"/>
</dbReference>
<dbReference type="Proteomes" id="UP000233276">
    <property type="component" value="Chromosome"/>
</dbReference>
<dbReference type="InterPro" id="IPR050109">
    <property type="entry name" value="HTH-type_TetR-like_transc_reg"/>
</dbReference>
<dbReference type="PANTHER" id="PTHR30055">
    <property type="entry name" value="HTH-TYPE TRANSCRIPTIONAL REGULATOR RUTR"/>
    <property type="match status" value="1"/>
</dbReference>
<sequence>MTDIAERADGSRPPSQRREQTRARLLDAAHDVFAEVGMDAASVEAICERAGFTRGAFYSNFESKDELFLALVTRLSDAKLDAVASRVHRLSPDGPVDVSELVGQLGAPFGEGMDPQLMTEIRVQALRDPRLAEAFLTLQRRMLDRIEGFLEHIIATYGLTLRLSVAEAARILLDVANETCTTAMLQGIEDDGVTAALRGRLDALIPALVAAGGERAFRYADR</sequence>
<proteinExistence type="predicted"/>
<dbReference type="GO" id="GO:0003700">
    <property type="term" value="F:DNA-binding transcription factor activity"/>
    <property type="evidence" value="ECO:0007669"/>
    <property type="project" value="TreeGrafter"/>
</dbReference>
<gene>
    <name evidence="2" type="ORF">CXR34_03905</name>
</gene>
<dbReference type="PRINTS" id="PR00455">
    <property type="entry name" value="HTHTETR"/>
</dbReference>
<dbReference type="GO" id="GO:0000976">
    <property type="term" value="F:transcription cis-regulatory region binding"/>
    <property type="evidence" value="ECO:0007669"/>
    <property type="project" value="TreeGrafter"/>
</dbReference>
<dbReference type="Gene3D" id="1.10.357.10">
    <property type="entry name" value="Tetracycline Repressor, domain 2"/>
    <property type="match status" value="1"/>
</dbReference>
<keyword evidence="1" id="KW-0238">DNA-binding</keyword>
<dbReference type="AlphaFoldDB" id="A0A134DJS0"/>
<organism evidence="2 3">
    <name type="scientific">Microbacterium hominis</name>
    <dbReference type="NCBI Taxonomy" id="162426"/>
    <lineage>
        <taxon>Bacteria</taxon>
        <taxon>Bacillati</taxon>
        <taxon>Actinomycetota</taxon>
        <taxon>Actinomycetes</taxon>
        <taxon>Micrococcales</taxon>
        <taxon>Microbacteriaceae</taxon>
        <taxon>Microbacterium</taxon>
    </lineage>
</organism>
<name>A0A134DJS0_9MICO</name>
<dbReference type="PANTHER" id="PTHR30055:SF241">
    <property type="entry name" value="TRANSCRIPTIONAL REGULATORY PROTEIN"/>
    <property type="match status" value="1"/>
</dbReference>
<evidence type="ECO:0000313" key="3">
    <source>
        <dbReference type="Proteomes" id="UP000233276"/>
    </source>
</evidence>
<dbReference type="Pfam" id="PF00440">
    <property type="entry name" value="TetR_N"/>
    <property type="match status" value="1"/>
</dbReference>
<dbReference type="OrthoDB" id="7252896at2"/>
<dbReference type="SUPFAM" id="SSF46689">
    <property type="entry name" value="Homeodomain-like"/>
    <property type="match status" value="1"/>
</dbReference>
<dbReference type="InterPro" id="IPR009057">
    <property type="entry name" value="Homeodomain-like_sf"/>
</dbReference>
<evidence type="ECO:0000313" key="2">
    <source>
        <dbReference type="EMBL" id="AUG28695.1"/>
    </source>
</evidence>
<dbReference type="PROSITE" id="PS50977">
    <property type="entry name" value="HTH_TETR_2"/>
    <property type="match status" value="1"/>
</dbReference>
<reference evidence="2 3" key="1">
    <citation type="submission" date="2017-12" db="EMBL/GenBank/DDBJ databases">
        <title>Isolation and characterization of estrogens degradatiion strain Microbacterium hominis SJTG1.</title>
        <authorList>
            <person name="Xiong W."/>
            <person name="Yin C."/>
            <person name="Zheng D."/>
            <person name="Liang R."/>
        </authorList>
    </citation>
    <scope>NUCLEOTIDE SEQUENCE [LARGE SCALE GENOMIC DNA]</scope>
    <source>
        <strain evidence="2 3">SJTG1</strain>
    </source>
</reference>